<dbReference type="SUPFAM" id="SSF52540">
    <property type="entry name" value="P-loop containing nucleoside triphosphate hydrolases"/>
    <property type="match status" value="1"/>
</dbReference>
<dbReference type="Pfam" id="PF04851">
    <property type="entry name" value="ResIII"/>
    <property type="match status" value="1"/>
</dbReference>
<evidence type="ECO:0008006" key="4">
    <source>
        <dbReference type="Google" id="ProtNLM"/>
    </source>
</evidence>
<comment type="caution">
    <text evidence="3">The sequence shown here is derived from an EMBL/GenBank/DDBJ whole genome shotgun (WGS) entry which is preliminary data.</text>
</comment>
<feature type="domain" description="Helicase ATP-binding" evidence="1">
    <location>
        <begin position="17"/>
        <end position="173"/>
    </location>
</feature>
<dbReference type="PANTHER" id="PTHR47396:SF1">
    <property type="entry name" value="ATP-DEPENDENT HELICASE IRC3-RELATED"/>
    <property type="match status" value="1"/>
</dbReference>
<gene>
    <name evidence="3" type="ORF">F4Y42_19420</name>
</gene>
<dbReference type="PANTHER" id="PTHR47396">
    <property type="entry name" value="TYPE I RESTRICTION ENZYME ECOKI R PROTEIN"/>
    <property type="match status" value="1"/>
</dbReference>
<dbReference type="GO" id="GO:0005524">
    <property type="term" value="F:ATP binding"/>
    <property type="evidence" value="ECO:0007669"/>
    <property type="project" value="InterPro"/>
</dbReference>
<dbReference type="InterPro" id="IPR001650">
    <property type="entry name" value="Helicase_C-like"/>
</dbReference>
<dbReference type="SMART" id="SM00490">
    <property type="entry name" value="HELICc"/>
    <property type="match status" value="1"/>
</dbReference>
<dbReference type="GO" id="GO:0005829">
    <property type="term" value="C:cytosol"/>
    <property type="evidence" value="ECO:0007669"/>
    <property type="project" value="TreeGrafter"/>
</dbReference>
<proteinExistence type="predicted"/>
<dbReference type="CDD" id="cd00065">
    <property type="entry name" value="FYVE_like_SF"/>
    <property type="match status" value="1"/>
</dbReference>
<dbReference type="InterPro" id="IPR006935">
    <property type="entry name" value="Helicase/UvrB_N"/>
</dbReference>
<feature type="domain" description="Helicase C-terminal" evidence="2">
    <location>
        <begin position="231"/>
        <end position="387"/>
    </location>
</feature>
<name>A0A6B0YY87_9CHLR</name>
<dbReference type="Gene3D" id="3.40.50.300">
    <property type="entry name" value="P-loop containing nucleotide triphosphate hydrolases"/>
    <property type="match status" value="2"/>
</dbReference>
<evidence type="ECO:0000259" key="1">
    <source>
        <dbReference type="PROSITE" id="PS51192"/>
    </source>
</evidence>
<dbReference type="PROSITE" id="PS51192">
    <property type="entry name" value="HELICASE_ATP_BIND_1"/>
    <property type="match status" value="1"/>
</dbReference>
<dbReference type="InterPro" id="IPR014001">
    <property type="entry name" value="Helicase_ATP-bd"/>
</dbReference>
<protein>
    <recommendedName>
        <fullName evidence="4">DEAD/DEAH box helicase</fullName>
    </recommendedName>
</protein>
<dbReference type="GO" id="GO:0016787">
    <property type="term" value="F:hydrolase activity"/>
    <property type="evidence" value="ECO:0007669"/>
    <property type="project" value="InterPro"/>
</dbReference>
<reference evidence="3" key="1">
    <citation type="submission" date="2019-09" db="EMBL/GenBank/DDBJ databases">
        <title>Characterisation of the sponge microbiome using genome-centric metagenomics.</title>
        <authorList>
            <person name="Engelberts J.P."/>
            <person name="Robbins S.J."/>
            <person name="De Goeij J.M."/>
            <person name="Aranda M."/>
            <person name="Bell S.C."/>
            <person name="Webster N.S."/>
        </authorList>
    </citation>
    <scope>NUCLEOTIDE SEQUENCE</scope>
    <source>
        <strain evidence="3">SB0664_bin_27</strain>
    </source>
</reference>
<dbReference type="EMBL" id="VXRG01000164">
    <property type="protein sequence ID" value="MXY95613.1"/>
    <property type="molecule type" value="Genomic_DNA"/>
</dbReference>
<evidence type="ECO:0000313" key="3">
    <source>
        <dbReference type="EMBL" id="MXY95613.1"/>
    </source>
</evidence>
<dbReference type="InterPro" id="IPR050742">
    <property type="entry name" value="Helicase_Restrict-Modif_Enz"/>
</dbReference>
<dbReference type="InterPro" id="IPR027417">
    <property type="entry name" value="P-loop_NTPase"/>
</dbReference>
<sequence>MNQLREYQQELLTGVQTSLSPEQARVMMQLPTGGGKTVIAGALLKEWLSNGRSAVWLTHRRELVRQTWELLDDANVEAHYSFRWCPDMDAPLKRGGVAILMAQTVSRRTAKMSVWRNYGSNDLMIIDEAHHASAVGWTRAMRQWPGRILGMTATPWRLSQKEGFDHLFSTLLCGPQVAALQSGNHLCNAQVRMPSPEWIIHGGAVGRDGDFTDAGIVEANQEHIMTAGALRFWQENARIRQTLVYAVSVDHAHNLTAVFKEAGVPAAALLGSTNDKERTAMIAAFKRGILRVLVNVAVATEGFDLPDASCVVITRPTKSLALYLQMVGRGLRLKEKGNNCLILDLAGNAELHGLPEEDREWSLKPREVQEAVGDPVTVWCEQCRSVSPAASHTCQNCGAPFGKDCSRCGRWRAWKRWSLEKQCGDSHELVCDLCHRDAHIDAKLPISDQLETSLAKLEEEEPLMPVPDTSVSDAGLNSRLLELFRELLEEERSIAKGEDERRQLELKKAIETHEMQLADETLLERAFEDYLGSLSTDQHPQNNPQKYRMFTEWENGLQKEVDSLRNELARLKEKPIDKHLVLSGAEDRVASLFHRAAQSVHLVPEIKDRVAELVRRKHKGKDRPFGAKKSSATHPGQIKELALRLHSAGKSARQVAEELFANDFGTREGRMIGPGQMAEMLKRWTAQPEKDMRSLERNRIRATKKEKVHSRAQVKTRAQELHDQGYSMAILQVY</sequence>
<evidence type="ECO:0000259" key="2">
    <source>
        <dbReference type="PROSITE" id="PS51194"/>
    </source>
</evidence>
<organism evidence="3">
    <name type="scientific">Caldilineaceae bacterium SB0664_bin_27</name>
    <dbReference type="NCBI Taxonomy" id="2605260"/>
    <lineage>
        <taxon>Bacteria</taxon>
        <taxon>Bacillati</taxon>
        <taxon>Chloroflexota</taxon>
        <taxon>Caldilineae</taxon>
        <taxon>Caldilineales</taxon>
        <taxon>Caldilineaceae</taxon>
    </lineage>
</organism>
<dbReference type="AlphaFoldDB" id="A0A6B0YY87"/>
<dbReference type="Pfam" id="PF00271">
    <property type="entry name" value="Helicase_C"/>
    <property type="match status" value="1"/>
</dbReference>
<dbReference type="PROSITE" id="PS51194">
    <property type="entry name" value="HELICASE_CTER"/>
    <property type="match status" value="1"/>
</dbReference>
<dbReference type="GO" id="GO:0003677">
    <property type="term" value="F:DNA binding"/>
    <property type="evidence" value="ECO:0007669"/>
    <property type="project" value="InterPro"/>
</dbReference>
<accession>A0A6B0YY87</accession>